<dbReference type="RefSeq" id="WP_122918435.1">
    <property type="nucleotide sequence ID" value="NZ_RHHQ01000010.1"/>
</dbReference>
<proteinExistence type="predicted"/>
<dbReference type="Pfam" id="PF11167">
    <property type="entry name" value="DUF2953"/>
    <property type="match status" value="1"/>
</dbReference>
<keyword evidence="1" id="KW-0812">Transmembrane</keyword>
<evidence type="ECO:0000313" key="2">
    <source>
        <dbReference type="EMBL" id="RNB87830.1"/>
    </source>
</evidence>
<protein>
    <submittedName>
        <fullName evidence="2">DUF2953 domain-containing protein</fullName>
    </submittedName>
</protein>
<comment type="caution">
    <text evidence="2">The sequence shown here is derived from an EMBL/GenBank/DDBJ whole genome shotgun (WGS) entry which is preliminary data.</text>
</comment>
<keyword evidence="3" id="KW-1185">Reference proteome</keyword>
<organism evidence="2 3">
    <name type="scientific">Brevibacillus fluminis</name>
    <dbReference type="NCBI Taxonomy" id="511487"/>
    <lineage>
        <taxon>Bacteria</taxon>
        <taxon>Bacillati</taxon>
        <taxon>Bacillota</taxon>
        <taxon>Bacilli</taxon>
        <taxon>Bacillales</taxon>
        <taxon>Paenibacillaceae</taxon>
        <taxon>Brevibacillus</taxon>
    </lineage>
</organism>
<dbReference type="EMBL" id="RHHQ01000010">
    <property type="protein sequence ID" value="RNB87830.1"/>
    <property type="molecule type" value="Genomic_DNA"/>
</dbReference>
<dbReference type="AlphaFoldDB" id="A0A3M8DI78"/>
<keyword evidence="1" id="KW-0472">Membrane</keyword>
<evidence type="ECO:0000313" key="3">
    <source>
        <dbReference type="Proteomes" id="UP000271031"/>
    </source>
</evidence>
<sequence length="222" mass="25910">MLALVIIGVIVLIVVLLCLTTLRIFLTYGRVGENDHLVMEITAWRKLFYYKYEIPLLKMVNGDDGVELSAHVEKAGEQSFNEDKKKLTPPKVKRWYENYQVLLHDIRDFQPLFKQFLKQIRCDKFEWHTRLGLGDAGATGSLTGLAWGIKSSIITVISQYVLLRSIPKLSVQPVWNDQVVQTQFRCILHFRLYHVFVAGFKLLVKLRKKRDWKILFLTPFRS</sequence>
<gene>
    <name evidence="2" type="ORF">EDM56_13470</name>
</gene>
<dbReference type="OrthoDB" id="1683589at2"/>
<keyword evidence="1" id="KW-1133">Transmembrane helix</keyword>
<dbReference type="Proteomes" id="UP000271031">
    <property type="component" value="Unassembled WGS sequence"/>
</dbReference>
<name>A0A3M8DI78_9BACL</name>
<reference evidence="2 3" key="1">
    <citation type="submission" date="2018-10" db="EMBL/GenBank/DDBJ databases">
        <title>Phylogenomics of Brevibacillus.</title>
        <authorList>
            <person name="Dunlap C."/>
        </authorList>
    </citation>
    <scope>NUCLEOTIDE SEQUENCE [LARGE SCALE GENOMIC DNA]</scope>
    <source>
        <strain evidence="2 3">JCM 15716</strain>
    </source>
</reference>
<evidence type="ECO:0000256" key="1">
    <source>
        <dbReference type="SAM" id="Phobius"/>
    </source>
</evidence>
<dbReference type="InterPro" id="IPR021338">
    <property type="entry name" value="DUF2953"/>
</dbReference>
<feature type="transmembrane region" description="Helical" evidence="1">
    <location>
        <begin position="6"/>
        <end position="26"/>
    </location>
</feature>
<accession>A0A3M8DI78</accession>